<dbReference type="PANTHER" id="PTHR38123">
    <property type="entry name" value="CELL WALL SERINE-THREONINE-RICH GALACTOMANNOPROTEIN MP1 (AFU_ORTHOLOGUE AFUA_4G03240)"/>
    <property type="match status" value="1"/>
</dbReference>
<sequence>MFALRILLVALQAWAIAASPILIPRQKDTITSALGMVQSSLQKLDTAVKSLSATDANSITGVLNGAQGAQTSIETATSMIQNADNIGLFGALGLQQTATGVVDQVTTTLGDLTQKKPVFDQLGVTSVVSDALQQQKTGSSALSEALLSKVPALARPIAQQSTGQLTEALDNAIAAFKQPAAA</sequence>
<dbReference type="GO" id="GO:0005576">
    <property type="term" value="C:extracellular region"/>
    <property type="evidence" value="ECO:0007669"/>
    <property type="project" value="TreeGrafter"/>
</dbReference>
<feature type="chain" id="PRO_5034477544" evidence="1">
    <location>
        <begin position="19"/>
        <end position="182"/>
    </location>
</feature>
<dbReference type="PANTHER" id="PTHR38123:SF6">
    <property type="entry name" value="CELL WALL SERINE-THREONINE-RICH GALACTOMANNOPROTEIN MP1 (AFU_ORTHOLOGUE AFUA_4G03240)"/>
    <property type="match status" value="1"/>
</dbReference>
<evidence type="ECO:0000313" key="3">
    <source>
        <dbReference type="Proteomes" id="UP000652219"/>
    </source>
</evidence>
<keyword evidence="3" id="KW-1185">Reference proteome</keyword>
<protein>
    <submittedName>
        <fullName evidence="2">Cell wall serine-threonine-rich galactomannoprotein mp1</fullName>
    </submittedName>
</protein>
<feature type="signal peptide" evidence="1">
    <location>
        <begin position="1"/>
        <end position="18"/>
    </location>
</feature>
<evidence type="ECO:0000313" key="2">
    <source>
        <dbReference type="EMBL" id="KAF6797502.1"/>
    </source>
</evidence>
<keyword evidence="1" id="KW-0732">Signal</keyword>
<reference evidence="2 3" key="1">
    <citation type="journal article" date="2020" name="Phytopathology">
        <title>Genome Sequence Resources of Colletotrichum truncatum, C. plurivorum, C. musicola, and C. sojae: Four Species Pathogenic to Soybean (Glycine max).</title>
        <authorList>
            <person name="Rogerio F."/>
            <person name="Boufleur T.R."/>
            <person name="Ciampi-Guillardi M."/>
            <person name="Sukno S.A."/>
            <person name="Thon M.R."/>
            <person name="Massola Junior N.S."/>
            <person name="Baroncelli R."/>
        </authorList>
    </citation>
    <scope>NUCLEOTIDE SEQUENCE [LARGE SCALE GENOMIC DNA]</scope>
    <source>
        <strain evidence="2 3">LFN0009</strain>
    </source>
</reference>
<dbReference type="AlphaFoldDB" id="A0A8H6MKW8"/>
<evidence type="ECO:0000256" key="1">
    <source>
        <dbReference type="SAM" id="SignalP"/>
    </source>
</evidence>
<accession>A0A8H6MKW8</accession>
<dbReference type="Proteomes" id="UP000652219">
    <property type="component" value="Unassembled WGS sequence"/>
</dbReference>
<dbReference type="Pfam" id="PF12296">
    <property type="entry name" value="HsbA"/>
    <property type="match status" value="1"/>
</dbReference>
<name>A0A8H6MKW8_9PEZI</name>
<gene>
    <name evidence="2" type="ORF">CSOJ01_12980</name>
</gene>
<organism evidence="2 3">
    <name type="scientific">Colletotrichum sojae</name>
    <dbReference type="NCBI Taxonomy" id="2175907"/>
    <lineage>
        <taxon>Eukaryota</taxon>
        <taxon>Fungi</taxon>
        <taxon>Dikarya</taxon>
        <taxon>Ascomycota</taxon>
        <taxon>Pezizomycotina</taxon>
        <taxon>Sordariomycetes</taxon>
        <taxon>Hypocreomycetidae</taxon>
        <taxon>Glomerellales</taxon>
        <taxon>Glomerellaceae</taxon>
        <taxon>Colletotrichum</taxon>
        <taxon>Colletotrichum orchidearum species complex</taxon>
    </lineage>
</organism>
<proteinExistence type="predicted"/>
<comment type="caution">
    <text evidence="2">The sequence shown here is derived from an EMBL/GenBank/DDBJ whole genome shotgun (WGS) entry which is preliminary data.</text>
</comment>
<dbReference type="Gene3D" id="1.20.1280.140">
    <property type="match status" value="1"/>
</dbReference>
<dbReference type="EMBL" id="WIGN01000355">
    <property type="protein sequence ID" value="KAF6797502.1"/>
    <property type="molecule type" value="Genomic_DNA"/>
</dbReference>
<dbReference type="InterPro" id="IPR021054">
    <property type="entry name" value="Cell_wall_mannoprotein_1"/>
</dbReference>